<dbReference type="GO" id="GO:0004373">
    <property type="term" value="F:alpha-1,4-glucan glucosyltransferase (UDP-glucose donor) activity"/>
    <property type="evidence" value="ECO:0007669"/>
    <property type="project" value="InterPro"/>
</dbReference>
<keyword evidence="11" id="KW-1185">Reference proteome</keyword>
<comment type="catalytic activity">
    <reaction evidence="1 7">
        <text>[(1-&gt;4)-alpha-D-glucosyl](n) + ADP-alpha-D-glucose = [(1-&gt;4)-alpha-D-glucosyl](n+1) + ADP + H(+)</text>
        <dbReference type="Rhea" id="RHEA:18189"/>
        <dbReference type="Rhea" id="RHEA-COMP:9584"/>
        <dbReference type="Rhea" id="RHEA-COMP:9587"/>
        <dbReference type="ChEBI" id="CHEBI:15378"/>
        <dbReference type="ChEBI" id="CHEBI:15444"/>
        <dbReference type="ChEBI" id="CHEBI:57498"/>
        <dbReference type="ChEBI" id="CHEBI:456216"/>
        <dbReference type="EC" id="2.4.1.21"/>
    </reaction>
</comment>
<dbReference type="HOGENOM" id="CLU_009583_18_5_0"/>
<dbReference type="NCBIfam" id="TIGR02095">
    <property type="entry name" value="glgA"/>
    <property type="match status" value="1"/>
</dbReference>
<evidence type="ECO:0000313" key="10">
    <source>
        <dbReference type="EMBL" id="GAK61735.1"/>
    </source>
</evidence>
<evidence type="ECO:0000256" key="7">
    <source>
        <dbReference type="HAMAP-Rule" id="MF_00484"/>
    </source>
</evidence>
<keyword evidence="4 7" id="KW-0328">Glycosyltransferase</keyword>
<dbReference type="CDD" id="cd03791">
    <property type="entry name" value="GT5_Glycogen_synthase_DULL1-like"/>
    <property type="match status" value="1"/>
</dbReference>
<dbReference type="EMBL" id="DF820482">
    <property type="protein sequence ID" value="GAK61735.1"/>
    <property type="molecule type" value="Genomic_DNA"/>
</dbReference>
<dbReference type="PANTHER" id="PTHR45825">
    <property type="entry name" value="GRANULE-BOUND STARCH SYNTHASE 1, CHLOROPLASTIC/AMYLOPLASTIC"/>
    <property type="match status" value="1"/>
</dbReference>
<sequence>MSRPLRILIVSTEVDPIAGTGELGRSVGGLAKALKSLGVDARVVMPKYRRANINLSKATKLVQRVRIRTLNRFGEMSILRDEIPGEVPVYLLEKEKYFDRDYIYGDPGQAYQDNAERFSFFCLAALEMFVQIGFYPNVIHCHDWHTGLIPAYLETLFRKDSLYTPITTVFTIHDLIHQGRFSRETLSVTGLPEAIYNPEGIEFYGGISFLKAGLIYADILTTESKRYSHEIQTSEYGRGFEGIFQKRSKDLYGVINGVDYKSYDPRMDPHIIVNYTKDEVEKKQHCKQDLLETCGFDQCPDLPLVGMIAPLDQEKGIDLLINALDNMMKMYIRFVFLQAGNSQNETYMNTLRMFTRKYPHHFQCYLKDDDTIKHKILAGSDLLLIPSKTEPSGVLQLYALKYGTIPLVRATGGLDDTILEFQPESGKGTGFKFSEYAPAALLAKLQDALMVYHNRSLWDLLQANAMRVDYSWVYTAKKYVNLYKLAIERARTLPGA</sequence>
<dbReference type="InterPro" id="IPR013534">
    <property type="entry name" value="Starch_synth_cat_dom"/>
</dbReference>
<protein>
    <recommendedName>
        <fullName evidence="7">Glycogen synthase</fullName>
        <ecNumber evidence="7">2.4.1.21</ecNumber>
    </recommendedName>
    <alternativeName>
        <fullName evidence="7">Starch [bacterial glycogen] synthase</fullName>
    </alternativeName>
</protein>
<dbReference type="STRING" id="1499967.U27_02564"/>
<dbReference type="AlphaFoldDB" id="A0A081CAY0"/>
<comment type="caution">
    <text evidence="7">Lacks conserved residue(s) required for the propagation of feature annotation.</text>
</comment>
<feature type="domain" description="Glycosyl transferase family 1" evidence="8">
    <location>
        <begin position="303"/>
        <end position="449"/>
    </location>
</feature>
<dbReference type="SUPFAM" id="SSF53756">
    <property type="entry name" value="UDP-Glycosyltransferase/glycogen phosphorylase"/>
    <property type="match status" value="1"/>
</dbReference>
<dbReference type="EC" id="2.4.1.21" evidence="7"/>
<comment type="similarity">
    <text evidence="3 7">Belongs to the glycosyltransferase 1 family. Bacterial/plant glycogen synthase subfamily.</text>
</comment>
<comment type="function">
    <text evidence="2 7">Synthesizes alpha-1,4-glucan chains using ADP-glucose.</text>
</comment>
<evidence type="ECO:0000256" key="3">
    <source>
        <dbReference type="ARBA" id="ARBA00010281"/>
    </source>
</evidence>
<dbReference type="InterPro" id="IPR001296">
    <property type="entry name" value="Glyco_trans_1"/>
</dbReference>
<evidence type="ECO:0000259" key="9">
    <source>
        <dbReference type="Pfam" id="PF08323"/>
    </source>
</evidence>
<comment type="pathway">
    <text evidence="7">Glycan biosynthesis; glycogen biosynthesis.</text>
</comment>
<evidence type="ECO:0000256" key="4">
    <source>
        <dbReference type="ARBA" id="ARBA00022676"/>
    </source>
</evidence>
<keyword evidence="6 7" id="KW-0320">Glycogen biosynthesis</keyword>
<feature type="domain" description="Starch synthase catalytic" evidence="9">
    <location>
        <begin position="6"/>
        <end position="245"/>
    </location>
</feature>
<dbReference type="Pfam" id="PF00534">
    <property type="entry name" value="Glycos_transf_1"/>
    <property type="match status" value="1"/>
</dbReference>
<dbReference type="Pfam" id="PF08323">
    <property type="entry name" value="Glyco_transf_5"/>
    <property type="match status" value="1"/>
</dbReference>
<keyword evidence="5 7" id="KW-0808">Transferase</keyword>
<dbReference type="InterPro" id="IPR011835">
    <property type="entry name" value="GS/SS"/>
</dbReference>
<dbReference type="UniPathway" id="UPA00164"/>
<evidence type="ECO:0000313" key="11">
    <source>
        <dbReference type="Proteomes" id="UP000030661"/>
    </source>
</evidence>
<evidence type="ECO:0000256" key="5">
    <source>
        <dbReference type="ARBA" id="ARBA00022679"/>
    </source>
</evidence>
<dbReference type="Gene3D" id="3.40.50.2000">
    <property type="entry name" value="Glycogen Phosphorylase B"/>
    <property type="match status" value="2"/>
</dbReference>
<reference evidence="10 11" key="1">
    <citation type="journal article" date="2015" name="PeerJ">
        <title>First genomic representation of candidate bacterial phylum KSB3 points to enhanced environmental sensing as a trigger of wastewater bulking.</title>
        <authorList>
            <person name="Sekiguchi Y."/>
            <person name="Ohashi A."/>
            <person name="Parks D.H."/>
            <person name="Yamauchi T."/>
            <person name="Tyson G.W."/>
            <person name="Hugenholtz P."/>
        </authorList>
    </citation>
    <scope>NUCLEOTIDE SEQUENCE [LARGE SCALE GENOMIC DNA]</scope>
</reference>
<evidence type="ECO:0000256" key="6">
    <source>
        <dbReference type="ARBA" id="ARBA00023056"/>
    </source>
</evidence>
<evidence type="ECO:0000259" key="8">
    <source>
        <dbReference type="Pfam" id="PF00534"/>
    </source>
</evidence>
<dbReference type="GO" id="GO:0009011">
    <property type="term" value="F:alpha-1,4-glucan glucosyltransferase (ADP-glucose donor) activity"/>
    <property type="evidence" value="ECO:0007669"/>
    <property type="project" value="UniProtKB-UniRule"/>
</dbReference>
<name>A0A081CAY0_VECG1</name>
<organism evidence="10 11">
    <name type="scientific">Vecturithrix granuli</name>
    <dbReference type="NCBI Taxonomy" id="1499967"/>
    <lineage>
        <taxon>Bacteria</taxon>
        <taxon>Candidatus Moduliflexota</taxon>
        <taxon>Candidatus Vecturitrichia</taxon>
        <taxon>Candidatus Vecturitrichales</taxon>
        <taxon>Candidatus Vecturitrichaceae</taxon>
        <taxon>Candidatus Vecturithrix</taxon>
    </lineage>
</organism>
<dbReference type="eggNOG" id="COG0297">
    <property type="taxonomic scope" value="Bacteria"/>
</dbReference>
<dbReference type="HAMAP" id="MF_00484">
    <property type="entry name" value="Glycogen_synth"/>
    <property type="match status" value="1"/>
</dbReference>
<proteinExistence type="inferred from homology"/>
<dbReference type="PANTHER" id="PTHR45825:SF11">
    <property type="entry name" value="ALPHA AMYLASE DOMAIN-CONTAINING PROTEIN"/>
    <property type="match status" value="1"/>
</dbReference>
<dbReference type="Proteomes" id="UP000030661">
    <property type="component" value="Unassembled WGS sequence"/>
</dbReference>
<accession>A0A081CAY0</accession>
<evidence type="ECO:0000256" key="2">
    <source>
        <dbReference type="ARBA" id="ARBA00002764"/>
    </source>
</evidence>
<gene>
    <name evidence="7" type="primary">glgA</name>
    <name evidence="10" type="ORF">U27_02564</name>
</gene>
<evidence type="ECO:0000256" key="1">
    <source>
        <dbReference type="ARBA" id="ARBA00001478"/>
    </source>
</evidence>
<dbReference type="GO" id="GO:0005978">
    <property type="term" value="P:glycogen biosynthetic process"/>
    <property type="evidence" value="ECO:0007669"/>
    <property type="project" value="UniProtKB-UniRule"/>
</dbReference>